<protein>
    <submittedName>
        <fullName evidence="3">Uncharacterized protein</fullName>
    </submittedName>
</protein>
<gene>
    <name evidence="3" type="ORF">B9G98_03372</name>
</gene>
<dbReference type="RefSeq" id="XP_024665697.1">
    <property type="nucleotide sequence ID" value="XM_024809929.1"/>
</dbReference>
<sequence length="287" mass="32423">MTAPLSNATISRLLVYIASFCFFLAAGSVFKTTQQMRLDLPEPGQVMEHASIAVVTTKYAKAHPTYILLGIIAAQSCLVGALLKHYADRDRVARDVLSVVFDERLKEEIEAAEYRMANAMRTQTAIIFKSLESYKRPVNKSPASSPPVWQPTPKQPPPNRRFELGVNRAPHNRTSPSSVIQLHKEVVFPAQRSPAMVTPPMDDHTEVRELSRTEVIERLAEAKVRKYRRVCIPVRGWVSSRQLMREHEITEEEVNAALDRVTISVEEVCKGDWNVSMYQDLKPTAKI</sequence>
<reference evidence="3 4" key="1">
    <citation type="submission" date="2017-04" db="EMBL/GenBank/DDBJ databases">
        <title>Genome sequencing of [Candida] sorbophila.</title>
        <authorList>
            <person name="Ahn J.O."/>
        </authorList>
    </citation>
    <scope>NUCLEOTIDE SEQUENCE [LARGE SCALE GENOMIC DNA]</scope>
    <source>
        <strain evidence="3 4">DS02</strain>
    </source>
</reference>
<keyword evidence="2" id="KW-0812">Transmembrane</keyword>
<evidence type="ECO:0000256" key="2">
    <source>
        <dbReference type="SAM" id="Phobius"/>
    </source>
</evidence>
<name>A0A2T0FLA2_9ASCO</name>
<feature type="region of interest" description="Disordered" evidence="1">
    <location>
        <begin position="138"/>
        <end position="160"/>
    </location>
</feature>
<organism evidence="3 4">
    <name type="scientific">Wickerhamiella sorbophila</name>
    <dbReference type="NCBI Taxonomy" id="45607"/>
    <lineage>
        <taxon>Eukaryota</taxon>
        <taxon>Fungi</taxon>
        <taxon>Dikarya</taxon>
        <taxon>Ascomycota</taxon>
        <taxon>Saccharomycotina</taxon>
        <taxon>Dipodascomycetes</taxon>
        <taxon>Dipodascales</taxon>
        <taxon>Trichomonascaceae</taxon>
        <taxon>Wickerhamiella</taxon>
    </lineage>
</organism>
<keyword evidence="2" id="KW-1133">Transmembrane helix</keyword>
<feature type="compositionally biased region" description="Pro residues" evidence="1">
    <location>
        <begin position="144"/>
        <end position="159"/>
    </location>
</feature>
<accession>A0A2T0FLA2</accession>
<evidence type="ECO:0000313" key="4">
    <source>
        <dbReference type="Proteomes" id="UP000238350"/>
    </source>
</evidence>
<proteinExistence type="predicted"/>
<evidence type="ECO:0000313" key="3">
    <source>
        <dbReference type="EMBL" id="PRT55752.1"/>
    </source>
</evidence>
<keyword evidence="2" id="KW-0472">Membrane</keyword>
<dbReference type="EMBL" id="NDIQ01000022">
    <property type="protein sequence ID" value="PRT55752.1"/>
    <property type="molecule type" value="Genomic_DNA"/>
</dbReference>
<feature type="transmembrane region" description="Helical" evidence="2">
    <location>
        <begin position="12"/>
        <end position="30"/>
    </location>
</feature>
<evidence type="ECO:0000256" key="1">
    <source>
        <dbReference type="SAM" id="MobiDB-lite"/>
    </source>
</evidence>
<keyword evidence="4" id="KW-1185">Reference proteome</keyword>
<dbReference type="AlphaFoldDB" id="A0A2T0FLA2"/>
<dbReference type="GeneID" id="36517120"/>
<dbReference type="Proteomes" id="UP000238350">
    <property type="component" value="Unassembled WGS sequence"/>
</dbReference>
<feature type="transmembrane region" description="Helical" evidence="2">
    <location>
        <begin position="65"/>
        <end position="83"/>
    </location>
</feature>
<comment type="caution">
    <text evidence="3">The sequence shown here is derived from an EMBL/GenBank/DDBJ whole genome shotgun (WGS) entry which is preliminary data.</text>
</comment>